<dbReference type="InterPro" id="IPR015985">
    <property type="entry name" value="TehB-like_dom"/>
</dbReference>
<feature type="domain" description="Tellurite resistance methyltransferase TehB-like" evidence="1">
    <location>
        <begin position="39"/>
        <end position="109"/>
    </location>
</feature>
<dbReference type="OrthoDB" id="9789123at2"/>
<organism evidence="2 3">
    <name type="scientific">Lacrimispora xylanisolvens</name>
    <dbReference type="NCBI Taxonomy" id="384636"/>
    <lineage>
        <taxon>Bacteria</taxon>
        <taxon>Bacillati</taxon>
        <taxon>Bacillota</taxon>
        <taxon>Clostridia</taxon>
        <taxon>Lachnospirales</taxon>
        <taxon>Lachnospiraceae</taxon>
        <taxon>Lacrimispora</taxon>
    </lineage>
</organism>
<evidence type="ECO:0000259" key="1">
    <source>
        <dbReference type="Pfam" id="PF03848"/>
    </source>
</evidence>
<dbReference type="EMBL" id="PTJA01000007">
    <property type="protein sequence ID" value="PPK80346.1"/>
    <property type="molecule type" value="Genomic_DNA"/>
</dbReference>
<evidence type="ECO:0000313" key="3">
    <source>
        <dbReference type="Proteomes" id="UP000237749"/>
    </source>
</evidence>
<reference evidence="2 3" key="1">
    <citation type="submission" date="2018-02" db="EMBL/GenBank/DDBJ databases">
        <title>Genomic Encyclopedia of Archaeal and Bacterial Type Strains, Phase II (KMG-II): from individual species to whole genera.</title>
        <authorList>
            <person name="Goeker M."/>
        </authorList>
    </citation>
    <scope>NUCLEOTIDE SEQUENCE [LARGE SCALE GENOMIC DNA]</scope>
    <source>
        <strain evidence="2 3">DSM 3808</strain>
    </source>
</reference>
<dbReference type="SUPFAM" id="SSF53335">
    <property type="entry name" value="S-adenosyl-L-methionine-dependent methyltransferases"/>
    <property type="match status" value="1"/>
</dbReference>
<evidence type="ECO:0000313" key="2">
    <source>
        <dbReference type="EMBL" id="PPK80346.1"/>
    </source>
</evidence>
<accession>A0A2S6HRU0</accession>
<dbReference type="InterPro" id="IPR029063">
    <property type="entry name" value="SAM-dependent_MTases_sf"/>
</dbReference>
<name>A0A2S6HRU0_9FIRM</name>
<dbReference type="Proteomes" id="UP000237749">
    <property type="component" value="Unassembled WGS sequence"/>
</dbReference>
<gene>
    <name evidence="2" type="ORF">BXY41_107279</name>
</gene>
<proteinExistence type="predicted"/>
<dbReference type="Pfam" id="PF03848">
    <property type="entry name" value="TehB"/>
    <property type="match status" value="1"/>
</dbReference>
<comment type="caution">
    <text evidence="2">The sequence shown here is derived from an EMBL/GenBank/DDBJ whole genome shotgun (WGS) entry which is preliminary data.</text>
</comment>
<sequence>MNYMGDSTWWKDRFKSRKLEIMGHEKCLEEDMSYFPLKGKILDVACGDGRNSIYLARLGYEVLAVDFCEEAINRLTYFANRENLNIRTKIVDLSQDSLNTLEEKFDAIIINHYKPTPGLLKDFVDIQNKNGLLWVNGFRTIPLDNPDIKESDIMLEEEFELLDKNLLLDRKFYEINQREFVRYIWRIQS</sequence>
<dbReference type="CDD" id="cd02440">
    <property type="entry name" value="AdoMet_MTases"/>
    <property type="match status" value="1"/>
</dbReference>
<protein>
    <submittedName>
        <fullName evidence="2">Tellurite resistance protein TehB</fullName>
    </submittedName>
</protein>
<keyword evidence="3" id="KW-1185">Reference proteome</keyword>
<dbReference type="RefSeq" id="WP_104437652.1">
    <property type="nucleotide sequence ID" value="NZ_PTJA01000007.1"/>
</dbReference>
<dbReference type="AlphaFoldDB" id="A0A2S6HRU0"/>
<dbReference type="Gene3D" id="3.40.50.150">
    <property type="entry name" value="Vaccinia Virus protein VP39"/>
    <property type="match status" value="1"/>
</dbReference>